<dbReference type="Pfam" id="PF04055">
    <property type="entry name" value="Radical_SAM"/>
    <property type="match status" value="1"/>
</dbReference>
<feature type="domain" description="Radical SAM core" evidence="13">
    <location>
        <begin position="4"/>
        <end position="223"/>
    </location>
</feature>
<dbReference type="InterPro" id="IPR010505">
    <property type="entry name" value="MoaA_twitch"/>
</dbReference>
<evidence type="ECO:0000256" key="6">
    <source>
        <dbReference type="ARBA" id="ARBA00023004"/>
    </source>
</evidence>
<feature type="binding site" evidence="12">
    <location>
        <position position="116"/>
    </location>
    <ligand>
        <name>S-adenosyl-L-methionine</name>
        <dbReference type="ChEBI" id="CHEBI:59789"/>
    </ligand>
</feature>
<protein>
    <recommendedName>
        <fullName evidence="1 12">GTP 3',8-cyclase</fullName>
        <ecNumber evidence="1 12">4.1.99.22</ecNumber>
    </recommendedName>
    <alternativeName>
        <fullName evidence="12">Molybdenum cofactor biosynthesis protein A</fullName>
    </alternativeName>
</protein>
<dbReference type="InterPro" id="IPR013483">
    <property type="entry name" value="MoaA"/>
</dbReference>
<gene>
    <name evidence="12" type="primary">moaA</name>
    <name evidence="14" type="ORF">CP373A1_02050</name>
</gene>
<dbReference type="PANTHER" id="PTHR22960:SF0">
    <property type="entry name" value="MOLYBDENUM COFACTOR BIOSYNTHESIS PROTEIN 1"/>
    <property type="match status" value="1"/>
</dbReference>
<evidence type="ECO:0000259" key="13">
    <source>
        <dbReference type="PROSITE" id="PS51918"/>
    </source>
</evidence>
<evidence type="ECO:0000256" key="12">
    <source>
        <dbReference type="HAMAP-Rule" id="MF_01225"/>
    </source>
</evidence>
<evidence type="ECO:0000256" key="3">
    <source>
        <dbReference type="ARBA" id="ARBA00022691"/>
    </source>
</evidence>
<feature type="binding site" evidence="12">
    <location>
        <position position="92"/>
    </location>
    <ligand>
        <name>GTP</name>
        <dbReference type="ChEBI" id="CHEBI:37565"/>
    </ligand>
</feature>
<dbReference type="GO" id="GO:0051539">
    <property type="term" value="F:4 iron, 4 sulfur cluster binding"/>
    <property type="evidence" value="ECO:0007669"/>
    <property type="project" value="UniProtKB-UniRule"/>
</dbReference>
<feature type="binding site" evidence="12">
    <location>
        <position position="62"/>
    </location>
    <ligand>
        <name>GTP</name>
        <dbReference type="ChEBI" id="CHEBI:37565"/>
    </ligand>
</feature>
<feature type="binding site" evidence="12">
    <location>
        <position position="250"/>
    </location>
    <ligand>
        <name>[4Fe-4S] cluster</name>
        <dbReference type="ChEBI" id="CHEBI:49883"/>
        <label>2</label>
        <note>4Fe-4S-substrate</note>
    </ligand>
</feature>
<keyword evidence="15" id="KW-1185">Reference proteome</keyword>
<dbReference type="eggNOG" id="COG2896">
    <property type="taxonomic scope" value="Bacteria"/>
</dbReference>
<dbReference type="GO" id="GO:0006777">
    <property type="term" value="P:Mo-molybdopterin cofactor biosynthetic process"/>
    <property type="evidence" value="ECO:0007669"/>
    <property type="project" value="UniProtKB-UniRule"/>
</dbReference>
<evidence type="ECO:0000256" key="5">
    <source>
        <dbReference type="ARBA" id="ARBA00022741"/>
    </source>
</evidence>
<dbReference type="InterPro" id="IPR058240">
    <property type="entry name" value="rSAM_sf"/>
</dbReference>
<dbReference type="InterPro" id="IPR050105">
    <property type="entry name" value="MoCo_biosynth_MoaA/MoaC"/>
</dbReference>
<keyword evidence="6 12" id="KW-0408">Iron</keyword>
<dbReference type="GO" id="GO:0046872">
    <property type="term" value="F:metal ion binding"/>
    <property type="evidence" value="ECO:0007669"/>
    <property type="project" value="UniProtKB-KW"/>
</dbReference>
<comment type="caution">
    <text evidence="14">The sequence shown here is derived from an EMBL/GenBank/DDBJ whole genome shotgun (WGS) entry which is preliminary data.</text>
</comment>
<dbReference type="PROSITE" id="PS51918">
    <property type="entry name" value="RADICAL_SAM"/>
    <property type="match status" value="1"/>
</dbReference>
<dbReference type="CDD" id="cd21117">
    <property type="entry name" value="Twitch_MoaA"/>
    <property type="match status" value="1"/>
</dbReference>
<feature type="binding site" evidence="12">
    <location>
        <position position="27"/>
    </location>
    <ligand>
        <name>[4Fe-4S] cluster</name>
        <dbReference type="ChEBI" id="CHEBI:49883"/>
        <label>1</label>
        <note>4Fe-4S-S-AdoMet</note>
    </ligand>
</feature>
<feature type="binding site" evidence="12">
    <location>
        <position position="186"/>
    </location>
    <ligand>
        <name>S-adenosyl-L-methionine</name>
        <dbReference type="ChEBI" id="CHEBI:59789"/>
    </ligand>
</feature>
<evidence type="ECO:0000256" key="8">
    <source>
        <dbReference type="ARBA" id="ARBA00023134"/>
    </source>
</evidence>
<proteinExistence type="inferred from homology"/>
<dbReference type="PROSITE" id="PS01305">
    <property type="entry name" value="MOAA_NIFB_PQQE"/>
    <property type="match status" value="1"/>
</dbReference>
<keyword evidence="5 12" id="KW-0547">Nucleotide-binding</keyword>
<dbReference type="SFLD" id="SFLDG01386">
    <property type="entry name" value="main_SPASM_domain-containing"/>
    <property type="match status" value="1"/>
</dbReference>
<feature type="binding site" evidence="12">
    <location>
        <position position="66"/>
    </location>
    <ligand>
        <name>S-adenosyl-L-methionine</name>
        <dbReference type="ChEBI" id="CHEBI:59789"/>
    </ligand>
</feature>
<keyword evidence="10 12" id="KW-0456">Lyase</keyword>
<feature type="binding site" evidence="12">
    <location>
        <position position="20"/>
    </location>
    <ligand>
        <name>[4Fe-4S] cluster</name>
        <dbReference type="ChEBI" id="CHEBI:49883"/>
        <label>1</label>
        <note>4Fe-4S-S-AdoMet</note>
    </ligand>
</feature>
<evidence type="ECO:0000256" key="4">
    <source>
        <dbReference type="ARBA" id="ARBA00022723"/>
    </source>
</evidence>
<keyword evidence="3 12" id="KW-0949">S-adenosyl-L-methionine</keyword>
<feature type="binding site" evidence="12">
    <location>
        <position position="247"/>
    </location>
    <ligand>
        <name>[4Fe-4S] cluster</name>
        <dbReference type="ChEBI" id="CHEBI:49883"/>
        <label>2</label>
        <note>4Fe-4S-substrate</note>
    </ligand>
</feature>
<dbReference type="NCBIfam" id="TIGR02666">
    <property type="entry name" value="moaA"/>
    <property type="match status" value="1"/>
</dbReference>
<comment type="subunit">
    <text evidence="12">Monomer and homodimer.</text>
</comment>
<dbReference type="Gene3D" id="3.20.20.70">
    <property type="entry name" value="Aldolase class I"/>
    <property type="match status" value="1"/>
</dbReference>
<comment type="similarity">
    <text evidence="12">Belongs to the radical SAM superfamily. MoaA family.</text>
</comment>
<evidence type="ECO:0000313" key="14">
    <source>
        <dbReference type="EMBL" id="OBY12398.1"/>
    </source>
</evidence>
<evidence type="ECO:0000313" key="15">
    <source>
        <dbReference type="Proteomes" id="UP000092714"/>
    </source>
</evidence>
<keyword evidence="7 12" id="KW-0411">Iron-sulfur</keyword>
<feature type="binding site" evidence="12">
    <location>
        <position position="24"/>
    </location>
    <ligand>
        <name>[4Fe-4S] cluster</name>
        <dbReference type="ChEBI" id="CHEBI:49883"/>
        <label>1</label>
        <note>4Fe-4S-S-AdoMet</note>
    </ligand>
</feature>
<dbReference type="SFLD" id="SFLDG01067">
    <property type="entry name" value="SPASM/twitch_domain_containing"/>
    <property type="match status" value="1"/>
</dbReference>
<dbReference type="SMART" id="SM00729">
    <property type="entry name" value="Elp3"/>
    <property type="match status" value="1"/>
</dbReference>
<feature type="binding site" evidence="12">
    <location>
        <begin position="252"/>
        <end position="254"/>
    </location>
    <ligand>
        <name>GTP</name>
        <dbReference type="ChEBI" id="CHEBI:37565"/>
    </ligand>
</feature>
<dbReference type="EMBL" id="MAPZ01000009">
    <property type="protein sequence ID" value="OBY12398.1"/>
    <property type="molecule type" value="Genomic_DNA"/>
</dbReference>
<dbReference type="EC" id="4.1.99.22" evidence="1 12"/>
<dbReference type="AlphaFoldDB" id="A0A174RBP1"/>
<keyword evidence="2 12" id="KW-0004">4Fe-4S</keyword>
<evidence type="ECO:0000256" key="1">
    <source>
        <dbReference type="ARBA" id="ARBA00012167"/>
    </source>
</evidence>
<keyword evidence="9 12" id="KW-0501">Molybdenum cofactor biosynthesis</keyword>
<evidence type="ECO:0000256" key="9">
    <source>
        <dbReference type="ARBA" id="ARBA00023150"/>
    </source>
</evidence>
<keyword evidence="8 12" id="KW-0342">GTP-binding</keyword>
<name>A0A174RBP1_9CLOT</name>
<dbReference type="GeneID" id="42777542"/>
<comment type="pathway">
    <text evidence="12">Cofactor biosynthesis; molybdopterin biosynthesis.</text>
</comment>
<dbReference type="CDD" id="cd01335">
    <property type="entry name" value="Radical_SAM"/>
    <property type="match status" value="1"/>
</dbReference>
<evidence type="ECO:0000256" key="7">
    <source>
        <dbReference type="ARBA" id="ARBA00023014"/>
    </source>
</evidence>
<dbReference type="Proteomes" id="UP000092714">
    <property type="component" value="Unassembled WGS sequence"/>
</dbReference>
<reference evidence="14 15" key="1">
    <citation type="submission" date="2016-06" db="EMBL/GenBank/DDBJ databases">
        <authorList>
            <person name="Kjaerup R.B."/>
            <person name="Dalgaard T.S."/>
            <person name="Juul-Madsen H.R."/>
        </authorList>
    </citation>
    <scope>NUCLEOTIDE SEQUENCE [LARGE SCALE GENOMIC DNA]</scope>
    <source>
        <strain evidence="14 15">373-A1</strain>
    </source>
</reference>
<dbReference type="InterPro" id="IPR007197">
    <property type="entry name" value="rSAM"/>
</dbReference>
<dbReference type="GO" id="GO:0061798">
    <property type="term" value="F:GTP 3',8'-cyclase activity"/>
    <property type="evidence" value="ECO:0007669"/>
    <property type="project" value="UniProtKB-UniRule"/>
</dbReference>
<dbReference type="InterPro" id="IPR006638">
    <property type="entry name" value="Elp3/MiaA/NifB-like_rSAM"/>
</dbReference>
<dbReference type="Pfam" id="PF06463">
    <property type="entry name" value="Mob_synth_C"/>
    <property type="match status" value="1"/>
</dbReference>
<sequence>MKDKFNREIDYLRISLTEACNLRCVYCMPEGDVCFKNDNGLTDDEIKYLIDIFGDIGLKKIRFTGGEPLLRKNIVELVSKAKEKEIGKIALTTNGVLLPKYLDGLINAGLNEINISLDSLKEDVFKKITRGGNLISVVESIKKAVNKGIKVKINAVIVKGINDNEFLDLCKLSVHHKLDIRFIELMPIGEGTKYTGVSGKDLEKILKKNFNIKEAKSDKDNGPAFYYRIEGAEGRVGFISALSNHFCESCNRIRITPDGVLKQCLHFKSGLDLKNILREDTTREEIKERIKETIYNKPKGHRFIEDRKTEDDRFMFQIGG</sequence>
<dbReference type="SFLD" id="SFLDG01383">
    <property type="entry name" value="cyclic_pyranopterin_phosphate"/>
    <property type="match status" value="1"/>
</dbReference>
<dbReference type="GO" id="GO:0005525">
    <property type="term" value="F:GTP binding"/>
    <property type="evidence" value="ECO:0007669"/>
    <property type="project" value="UniProtKB-UniRule"/>
</dbReference>
<dbReference type="OrthoDB" id="9763993at2"/>
<comment type="function">
    <text evidence="12">Catalyzes the cyclization of GTP to (8S)-3',8-cyclo-7,8-dihydroguanosine 5'-triphosphate.</text>
</comment>
<dbReference type="NCBIfam" id="NF001199">
    <property type="entry name" value="PRK00164.2-1"/>
    <property type="match status" value="1"/>
</dbReference>
<accession>A0A174RBP1</accession>
<keyword evidence="4 12" id="KW-0479">Metal-binding</keyword>
<dbReference type="UniPathway" id="UPA00344"/>
<dbReference type="InterPro" id="IPR013785">
    <property type="entry name" value="Aldolase_TIM"/>
</dbReference>
<dbReference type="PANTHER" id="PTHR22960">
    <property type="entry name" value="MOLYBDOPTERIN COFACTOR SYNTHESIS PROTEIN A"/>
    <property type="match status" value="1"/>
</dbReference>
<comment type="catalytic activity">
    <reaction evidence="11 12">
        <text>GTP + AH2 + S-adenosyl-L-methionine = (8S)-3',8-cyclo-7,8-dihydroguanosine 5'-triphosphate + 5'-deoxyadenosine + L-methionine + A + H(+)</text>
        <dbReference type="Rhea" id="RHEA:49576"/>
        <dbReference type="ChEBI" id="CHEBI:13193"/>
        <dbReference type="ChEBI" id="CHEBI:15378"/>
        <dbReference type="ChEBI" id="CHEBI:17319"/>
        <dbReference type="ChEBI" id="CHEBI:17499"/>
        <dbReference type="ChEBI" id="CHEBI:37565"/>
        <dbReference type="ChEBI" id="CHEBI:57844"/>
        <dbReference type="ChEBI" id="CHEBI:59789"/>
        <dbReference type="ChEBI" id="CHEBI:131766"/>
        <dbReference type="EC" id="4.1.99.22"/>
    </reaction>
</comment>
<feature type="binding site" evidence="12">
    <location>
        <position position="264"/>
    </location>
    <ligand>
        <name>[4Fe-4S] cluster</name>
        <dbReference type="ChEBI" id="CHEBI:49883"/>
        <label>2</label>
        <note>4Fe-4S-substrate</note>
    </ligand>
</feature>
<dbReference type="RefSeq" id="WP_027099700.1">
    <property type="nucleotide sequence ID" value="NZ_CABHIH010000001.1"/>
</dbReference>
<dbReference type="GO" id="GO:0061799">
    <property type="term" value="F:cyclic pyranopterin monophosphate synthase activity"/>
    <property type="evidence" value="ECO:0007669"/>
    <property type="project" value="TreeGrafter"/>
</dbReference>
<dbReference type="SUPFAM" id="SSF102114">
    <property type="entry name" value="Radical SAM enzymes"/>
    <property type="match status" value="1"/>
</dbReference>
<evidence type="ECO:0000256" key="2">
    <source>
        <dbReference type="ARBA" id="ARBA00022485"/>
    </source>
</evidence>
<organism evidence="14 15">
    <name type="scientific">Clostridium paraputrificum</name>
    <dbReference type="NCBI Taxonomy" id="29363"/>
    <lineage>
        <taxon>Bacteria</taxon>
        <taxon>Bacillati</taxon>
        <taxon>Bacillota</taxon>
        <taxon>Clostridia</taxon>
        <taxon>Eubacteriales</taxon>
        <taxon>Clostridiaceae</taxon>
        <taxon>Clostridium</taxon>
    </lineage>
</organism>
<dbReference type="SFLD" id="SFLDS00029">
    <property type="entry name" value="Radical_SAM"/>
    <property type="match status" value="1"/>
</dbReference>
<feature type="binding site" evidence="12">
    <location>
        <position position="152"/>
    </location>
    <ligand>
        <name>GTP</name>
        <dbReference type="ChEBI" id="CHEBI:37565"/>
    </ligand>
</feature>
<evidence type="ECO:0000256" key="11">
    <source>
        <dbReference type="ARBA" id="ARBA00048697"/>
    </source>
</evidence>
<dbReference type="InterPro" id="IPR000385">
    <property type="entry name" value="MoaA_NifB_PqqE_Fe-S-bd_CS"/>
</dbReference>
<feature type="binding site" evidence="12">
    <location>
        <position position="26"/>
    </location>
    <ligand>
        <name>S-adenosyl-L-methionine</name>
        <dbReference type="ChEBI" id="CHEBI:59789"/>
    </ligand>
</feature>
<comment type="cofactor">
    <cofactor evidence="12">
        <name>[4Fe-4S] cluster</name>
        <dbReference type="ChEBI" id="CHEBI:49883"/>
    </cofactor>
    <text evidence="12">Binds 2 [4Fe-4S] clusters. Binds 1 [4Fe-4S] cluster coordinated with 3 cysteines and an exchangeable S-adenosyl-L-methionine and 1 [4Fe-4S] cluster coordinated with 3 cysteines and the GTP-derived substrate.</text>
</comment>
<evidence type="ECO:0000256" key="10">
    <source>
        <dbReference type="ARBA" id="ARBA00023239"/>
    </source>
</evidence>
<feature type="binding site" evidence="12">
    <location>
        <position position="13"/>
    </location>
    <ligand>
        <name>GTP</name>
        <dbReference type="ChEBI" id="CHEBI:37565"/>
    </ligand>
</feature>
<dbReference type="GO" id="GO:1904047">
    <property type="term" value="F:S-adenosyl-L-methionine binding"/>
    <property type="evidence" value="ECO:0007669"/>
    <property type="project" value="UniProtKB-UniRule"/>
</dbReference>
<dbReference type="InterPro" id="IPR040064">
    <property type="entry name" value="MoaA-like"/>
</dbReference>
<dbReference type="HAMAP" id="MF_01225_B">
    <property type="entry name" value="MoaA_B"/>
    <property type="match status" value="1"/>
</dbReference>